<dbReference type="CDD" id="cd05151">
    <property type="entry name" value="ChoK-like"/>
    <property type="match status" value="1"/>
</dbReference>
<dbReference type="Gene3D" id="3.90.1200.10">
    <property type="match status" value="1"/>
</dbReference>
<dbReference type="EMBL" id="JACYFC010000005">
    <property type="protein sequence ID" value="MBD5772402.1"/>
    <property type="molecule type" value="Genomic_DNA"/>
</dbReference>
<name>A0ABR8P5C0_9GAMM</name>
<dbReference type="InterPro" id="IPR011009">
    <property type="entry name" value="Kinase-like_dom_sf"/>
</dbReference>
<reference evidence="2 3" key="1">
    <citation type="submission" date="2020-09" db="EMBL/GenBank/DDBJ databases">
        <title>Marinomonas sp. nov., isolated from the cysticercosis algae of Qingdao, China.</title>
        <authorList>
            <person name="Sun X."/>
        </authorList>
    </citation>
    <scope>NUCLEOTIDE SEQUENCE [LARGE SCALE GENOMIC DNA]</scope>
    <source>
        <strain evidence="2 3">SM2066</strain>
    </source>
</reference>
<dbReference type="PANTHER" id="PTHR22603">
    <property type="entry name" value="CHOLINE/ETHANOALAMINE KINASE"/>
    <property type="match status" value="1"/>
</dbReference>
<dbReference type="Proteomes" id="UP000604161">
    <property type="component" value="Unassembled WGS sequence"/>
</dbReference>
<evidence type="ECO:0000313" key="3">
    <source>
        <dbReference type="Proteomes" id="UP000604161"/>
    </source>
</evidence>
<protein>
    <submittedName>
        <fullName evidence="2">Phosphotransferase</fullName>
    </submittedName>
</protein>
<gene>
    <name evidence="2" type="ORF">IF202_15285</name>
</gene>
<sequence>MTTLSEYFLKMAGILPQKSQIEATLFNEGFSNKVYLIHWDQVSRFVLRIPYIDCDAFYINRAEEIQILKDAVAIGLSPAVVWSDDYGAFACMFVSQPSLSWTVAHQDKDIVRIAKALAKTHCLPISKRMYLVFDVIEHYLKMIKQHGKKNASVWTEYEYLHVIFEQLDRPAMILPAVLCHNDLNPKNFLMDDEKLWLIDWEYSGTGDALFDLAVIAKSHNLDDKQIALLVSSYQSDLPMKETLEVIADYIRAYGLREMAWMLLKHLLTPEDTMSLEYYYEFKATPSLNPFL</sequence>
<dbReference type="InterPro" id="IPR002575">
    <property type="entry name" value="Aminoglycoside_PTrfase"/>
</dbReference>
<dbReference type="RefSeq" id="WP_191595778.1">
    <property type="nucleotide sequence ID" value="NZ_JACYFC010000005.1"/>
</dbReference>
<comment type="caution">
    <text evidence="2">The sequence shown here is derived from an EMBL/GenBank/DDBJ whole genome shotgun (WGS) entry which is preliminary data.</text>
</comment>
<proteinExistence type="predicted"/>
<organism evidence="2 3">
    <name type="scientific">Marinomonas colpomeniae</name>
    <dbReference type="NCBI Taxonomy" id="2774408"/>
    <lineage>
        <taxon>Bacteria</taxon>
        <taxon>Pseudomonadati</taxon>
        <taxon>Pseudomonadota</taxon>
        <taxon>Gammaproteobacteria</taxon>
        <taxon>Oceanospirillales</taxon>
        <taxon>Oceanospirillaceae</taxon>
        <taxon>Marinomonas</taxon>
    </lineage>
</organism>
<evidence type="ECO:0000313" key="2">
    <source>
        <dbReference type="EMBL" id="MBD5772402.1"/>
    </source>
</evidence>
<dbReference type="Pfam" id="PF01636">
    <property type="entry name" value="APH"/>
    <property type="match status" value="1"/>
</dbReference>
<dbReference type="Gene3D" id="3.30.200.20">
    <property type="entry name" value="Phosphorylase Kinase, domain 1"/>
    <property type="match status" value="1"/>
</dbReference>
<dbReference type="SUPFAM" id="SSF56112">
    <property type="entry name" value="Protein kinase-like (PK-like)"/>
    <property type="match status" value="1"/>
</dbReference>
<evidence type="ECO:0000259" key="1">
    <source>
        <dbReference type="Pfam" id="PF01636"/>
    </source>
</evidence>
<dbReference type="PANTHER" id="PTHR22603:SF66">
    <property type="entry name" value="ETHANOLAMINE KINASE"/>
    <property type="match status" value="1"/>
</dbReference>
<accession>A0ABR8P5C0</accession>
<feature type="domain" description="Aminoglycoside phosphotransferase" evidence="1">
    <location>
        <begin position="23"/>
        <end position="234"/>
    </location>
</feature>
<keyword evidence="3" id="KW-1185">Reference proteome</keyword>